<dbReference type="InterPro" id="IPR051685">
    <property type="entry name" value="Ycf3/AcsC/BcsC/TPR_MFPF"/>
</dbReference>
<feature type="repeat" description="TPR" evidence="3">
    <location>
        <begin position="191"/>
        <end position="224"/>
    </location>
</feature>
<dbReference type="Proteomes" id="UP000005877">
    <property type="component" value="Chromosome"/>
</dbReference>
<reference evidence="4 5" key="1">
    <citation type="journal article" date="2012" name="PLoS ONE">
        <title>The genome characteristics and predicted function of methyl-group oxidation pathway in the obligate aceticlastic methanogens, Methanosaeta spp.</title>
        <authorList>
            <person name="Zhu J."/>
            <person name="Zheng H."/>
            <person name="Ai G."/>
            <person name="Zhang G."/>
            <person name="Liu D."/>
            <person name="Liu X."/>
            <person name="Dong X."/>
        </authorList>
    </citation>
    <scope>NUCLEOTIDE SEQUENCE [LARGE SCALE GENOMIC DNA]</scope>
    <source>
        <strain evidence="4 5">6Ac</strain>
    </source>
</reference>
<feature type="repeat" description="TPR" evidence="3">
    <location>
        <begin position="327"/>
        <end position="360"/>
    </location>
</feature>
<dbReference type="PROSITE" id="PS50005">
    <property type="entry name" value="TPR"/>
    <property type="match status" value="6"/>
</dbReference>
<name>G7WQX4_METH6</name>
<feature type="repeat" description="TPR" evidence="3">
    <location>
        <begin position="157"/>
        <end position="190"/>
    </location>
</feature>
<keyword evidence="1" id="KW-0677">Repeat</keyword>
<dbReference type="NCBIfam" id="NF047558">
    <property type="entry name" value="TPR_END_plus"/>
    <property type="match status" value="1"/>
</dbReference>
<evidence type="ECO:0000313" key="4">
    <source>
        <dbReference type="EMBL" id="AET65117.1"/>
    </source>
</evidence>
<dbReference type="PATRIC" id="fig|1110509.7.peg.1956"/>
<sequence length="460" mass="52311">MAVSEYEIREIQKHAPDLYRYRSRTYNLKSKGKIETKPIFSESKPVYYKLPIFEEKIDADAIRDRIKLDEYMLGTITDDYNKSEIFMDIAVSYYKLDDLDKGDDYSRKSMHIKELLNDEKGIILNYDRLIQVFLFKTQYRKVIQLSSKLLKLNPTTASTYENLAEAYRMLGQIDKSLECLDKAIELDPQAARSWFNMGLALDDLGRKDEALKAFEKAIETDPEDAAAWANNGYALYYLGRIEESLKASEKAIEFDPQAAEAWTNKSSALAQMGRIKESLEASEKAVNLNPKLAMAWNNKGSVLYDLDRAEEAIEALDRAIELDPKLAMAWSNKGVALGSLGRMEDALDAYEKAIEHDPKDAITYIALVRLYRKLGREADSIEACKAARDLIETESEYNRACFEAVCGSPDAALALLRTALENKEETADWARRDPDFEFIRDDPRFAALLDEFSPDGEMGA</sequence>
<feature type="repeat" description="TPR" evidence="3">
    <location>
        <begin position="293"/>
        <end position="326"/>
    </location>
</feature>
<dbReference type="EMBL" id="CP003117">
    <property type="protein sequence ID" value="AET65117.1"/>
    <property type="molecule type" value="Genomic_DNA"/>
</dbReference>
<dbReference type="InterPro" id="IPR011990">
    <property type="entry name" value="TPR-like_helical_dom_sf"/>
</dbReference>
<evidence type="ECO:0000256" key="3">
    <source>
        <dbReference type="PROSITE-ProRule" id="PRU00339"/>
    </source>
</evidence>
<dbReference type="Pfam" id="PF13181">
    <property type="entry name" value="TPR_8"/>
    <property type="match status" value="2"/>
</dbReference>
<protein>
    <submittedName>
        <fullName evidence="4">Putative membrane protein, containing TPR repeats</fullName>
    </submittedName>
</protein>
<dbReference type="InterPro" id="IPR019734">
    <property type="entry name" value="TPR_rpt"/>
</dbReference>
<dbReference type="KEGG" id="mhi:Mhar_1759"/>
<dbReference type="SUPFAM" id="SSF48452">
    <property type="entry name" value="TPR-like"/>
    <property type="match status" value="1"/>
</dbReference>
<gene>
    <name evidence="4" type="ordered locus">Mhar_1759</name>
</gene>
<accession>G7WQX4</accession>
<dbReference type="PANTHER" id="PTHR44943:SF8">
    <property type="entry name" value="TPR REPEAT-CONTAINING PROTEIN MJ0263"/>
    <property type="match status" value="1"/>
</dbReference>
<dbReference type="AlphaFoldDB" id="G7WQX4"/>
<dbReference type="PROSITE" id="PS50293">
    <property type="entry name" value="TPR_REGION"/>
    <property type="match status" value="4"/>
</dbReference>
<dbReference type="HOGENOM" id="CLU_593992_0_0_2"/>
<dbReference type="Gene3D" id="1.25.40.10">
    <property type="entry name" value="Tetratricopeptide repeat domain"/>
    <property type="match status" value="4"/>
</dbReference>
<evidence type="ECO:0000256" key="2">
    <source>
        <dbReference type="ARBA" id="ARBA00022803"/>
    </source>
</evidence>
<dbReference type="SMART" id="SM00028">
    <property type="entry name" value="TPR"/>
    <property type="match status" value="8"/>
</dbReference>
<keyword evidence="5" id="KW-1185">Reference proteome</keyword>
<keyword evidence="2 3" id="KW-0802">TPR repeat</keyword>
<dbReference type="Pfam" id="PF00515">
    <property type="entry name" value="TPR_1"/>
    <property type="match status" value="2"/>
</dbReference>
<feature type="repeat" description="TPR" evidence="3">
    <location>
        <begin position="225"/>
        <end position="258"/>
    </location>
</feature>
<proteinExistence type="predicted"/>
<dbReference type="PANTHER" id="PTHR44943">
    <property type="entry name" value="CELLULOSE SYNTHASE OPERON PROTEIN C"/>
    <property type="match status" value="1"/>
</dbReference>
<feature type="repeat" description="TPR" evidence="3">
    <location>
        <begin position="259"/>
        <end position="292"/>
    </location>
</feature>
<dbReference type="Pfam" id="PF13424">
    <property type="entry name" value="TPR_12"/>
    <property type="match status" value="1"/>
</dbReference>
<evidence type="ECO:0000313" key="5">
    <source>
        <dbReference type="Proteomes" id="UP000005877"/>
    </source>
</evidence>
<organism evidence="4 5">
    <name type="scientific">Methanothrix harundinacea (strain 6Ac)</name>
    <name type="common">Methanosaeta harundinacea</name>
    <dbReference type="NCBI Taxonomy" id="1110509"/>
    <lineage>
        <taxon>Archaea</taxon>
        <taxon>Methanobacteriati</taxon>
        <taxon>Methanobacteriota</taxon>
        <taxon>Stenosarchaea group</taxon>
        <taxon>Methanomicrobia</taxon>
        <taxon>Methanotrichales</taxon>
        <taxon>Methanotrichaceae</taxon>
        <taxon>Methanothrix</taxon>
    </lineage>
</organism>
<evidence type="ECO:0000256" key="1">
    <source>
        <dbReference type="ARBA" id="ARBA00022737"/>
    </source>
</evidence>